<dbReference type="Proteomes" id="UP000018680">
    <property type="component" value="Chromosome"/>
</dbReference>
<dbReference type="RefSeq" id="WP_024267104.1">
    <property type="nucleotide sequence ID" value="NC_023035.1"/>
</dbReference>
<feature type="region of interest" description="Disordered" evidence="6">
    <location>
        <begin position="134"/>
        <end position="167"/>
    </location>
</feature>
<dbReference type="Pfam" id="PF00450">
    <property type="entry name" value="Peptidase_S10"/>
    <property type="match status" value="1"/>
</dbReference>
<evidence type="ECO:0000256" key="2">
    <source>
        <dbReference type="ARBA" id="ARBA00022670"/>
    </source>
</evidence>
<keyword evidence="2" id="KW-0645">Protease</keyword>
<evidence type="ECO:0000313" key="8">
    <source>
        <dbReference type="Proteomes" id="UP000018680"/>
    </source>
</evidence>
<dbReference type="Gene3D" id="3.40.50.1820">
    <property type="entry name" value="alpha/beta hydrolase"/>
    <property type="match status" value="1"/>
</dbReference>
<dbReference type="PANTHER" id="PTHR11802">
    <property type="entry name" value="SERINE PROTEASE FAMILY S10 SERINE CARBOXYPEPTIDASE"/>
    <property type="match status" value="1"/>
</dbReference>
<name>V5WED7_9SPIO</name>
<dbReference type="STRING" id="1307761.L21SP2_0748"/>
<keyword evidence="3" id="KW-0732">Signal</keyword>
<reference evidence="7 8" key="1">
    <citation type="journal article" date="2015" name="Stand. Genomic Sci.">
        <title>Complete genome sequence and description of Salinispira pacifica gen. nov., sp. nov., a novel spirochaete isolated form a hypersaline microbial mat.</title>
        <authorList>
            <person name="Ben Hania W."/>
            <person name="Joseph M."/>
            <person name="Schumann P."/>
            <person name="Bunk B."/>
            <person name="Fiebig A."/>
            <person name="Sproer C."/>
            <person name="Klenk H.P."/>
            <person name="Fardeau M.L."/>
            <person name="Spring S."/>
        </authorList>
    </citation>
    <scope>NUCLEOTIDE SEQUENCE [LARGE SCALE GENOMIC DNA]</scope>
    <source>
        <strain evidence="7 8">L21-RPul-D2</strain>
    </source>
</reference>
<dbReference type="GO" id="GO:0004185">
    <property type="term" value="F:serine-type carboxypeptidase activity"/>
    <property type="evidence" value="ECO:0007669"/>
    <property type="project" value="InterPro"/>
</dbReference>
<dbReference type="GO" id="GO:0006508">
    <property type="term" value="P:proteolysis"/>
    <property type="evidence" value="ECO:0007669"/>
    <property type="project" value="UniProtKB-KW"/>
</dbReference>
<dbReference type="OrthoDB" id="9770107at2"/>
<evidence type="ECO:0000256" key="4">
    <source>
        <dbReference type="ARBA" id="ARBA00022801"/>
    </source>
</evidence>
<dbReference type="EMBL" id="CP006939">
    <property type="protein sequence ID" value="AHC14173.1"/>
    <property type="molecule type" value="Genomic_DNA"/>
</dbReference>
<dbReference type="PANTHER" id="PTHR11802:SF3">
    <property type="entry name" value="RETINOID-INDUCIBLE SERINE CARBOXYPEPTIDASE"/>
    <property type="match status" value="1"/>
</dbReference>
<dbReference type="PROSITE" id="PS00131">
    <property type="entry name" value="CARBOXYPEPT_SER_SER"/>
    <property type="match status" value="1"/>
</dbReference>
<dbReference type="InterPro" id="IPR029058">
    <property type="entry name" value="AB_hydrolase_fold"/>
</dbReference>
<evidence type="ECO:0000256" key="5">
    <source>
        <dbReference type="ARBA" id="ARBA00023180"/>
    </source>
</evidence>
<dbReference type="eggNOG" id="COG2939">
    <property type="taxonomic scope" value="Bacteria"/>
</dbReference>
<evidence type="ECO:0000256" key="1">
    <source>
        <dbReference type="ARBA" id="ARBA00022645"/>
    </source>
</evidence>
<organism evidence="7 8">
    <name type="scientific">Salinispira pacifica</name>
    <dbReference type="NCBI Taxonomy" id="1307761"/>
    <lineage>
        <taxon>Bacteria</taxon>
        <taxon>Pseudomonadati</taxon>
        <taxon>Spirochaetota</taxon>
        <taxon>Spirochaetia</taxon>
        <taxon>Spirochaetales</taxon>
        <taxon>Spirochaetaceae</taxon>
        <taxon>Salinispira</taxon>
    </lineage>
</organism>
<sequence length="510" mass="57397">MPDTTNEKDTRKTDGDYTPPGGSSMDHRISLGGETMDYSASADWMVLRKKDKPAAEMFHISYVKKDGGDRPITFVFNGGPGASSVFLHLGAMGPRRARFNADGTAPPPPHSLMDNADSWLEFTDLVFIDPIGTGLSRPVDEKEGKTGNGGNGKTDDSQSGASGDDSSEYWQLKRDLESLGEFISKYLSRHRRWESPVYIAGESYGGFRTAKLTRMLQQDFGVGLSGAIIISPAMEFTLLDGSDYDVLMWLDTFPTMAAAAHVHGKSRKKREGEDLRSYMQRAADFALKDLLPVLAAGDMYGEQKKKRVLRLASDYLGLSRDTVVKKNGRVDIRYFVKNLLRDQGLHLGLYDASLKVRDPYPDRDEYTGPDPTLHNVDRVFAAGINTQLRKHIGLETERDYTILSMDVNSKWKIDTRKHALQSQVGATDDLRYGMSLNPDMKVFLCHGIFDLVTPYFAAERISNLMKLGKDQKRQLQVKHYDGGHMFYTWESSRHQFYLDMKDLYSRNSEE</sequence>
<evidence type="ECO:0000313" key="7">
    <source>
        <dbReference type="EMBL" id="AHC14173.1"/>
    </source>
</evidence>
<keyword evidence="4" id="KW-0378">Hydrolase</keyword>
<evidence type="ECO:0000256" key="6">
    <source>
        <dbReference type="SAM" id="MobiDB-lite"/>
    </source>
</evidence>
<dbReference type="AlphaFoldDB" id="V5WED7"/>
<proteinExistence type="predicted"/>
<keyword evidence="8" id="KW-1185">Reference proteome</keyword>
<dbReference type="InterPro" id="IPR018202">
    <property type="entry name" value="Ser_caboxypep_ser_AS"/>
</dbReference>
<dbReference type="SUPFAM" id="SSF53474">
    <property type="entry name" value="alpha/beta-Hydrolases"/>
    <property type="match status" value="1"/>
</dbReference>
<dbReference type="InterPro" id="IPR001563">
    <property type="entry name" value="Peptidase_S10"/>
</dbReference>
<dbReference type="KEGG" id="slr:L21SP2_0748"/>
<feature type="region of interest" description="Disordered" evidence="6">
    <location>
        <begin position="1"/>
        <end position="31"/>
    </location>
</feature>
<accession>V5WED7</accession>
<feature type="compositionally biased region" description="Basic and acidic residues" evidence="6">
    <location>
        <begin position="1"/>
        <end position="15"/>
    </location>
</feature>
<evidence type="ECO:0000256" key="3">
    <source>
        <dbReference type="ARBA" id="ARBA00022729"/>
    </source>
</evidence>
<dbReference type="HOGENOM" id="CLU_032786_0_0_12"/>
<keyword evidence="5" id="KW-0325">Glycoprotein</keyword>
<protein>
    <submittedName>
        <fullName evidence="7">Carboxypeptidase-related protein</fullName>
    </submittedName>
</protein>
<keyword evidence="1 7" id="KW-0121">Carboxypeptidase</keyword>
<gene>
    <name evidence="7" type="ORF">L21SP2_0748</name>
</gene>